<proteinExistence type="predicted"/>
<sequence length="41" mass="4706">MIGRILFFPIQVLGSLYTGLLMWMASPSNQADFQREDKSDE</sequence>
<protein>
    <submittedName>
        <fullName evidence="2">Uncharacterized protein</fullName>
    </submittedName>
</protein>
<gene>
    <name evidence="2" type="ORF">FHS27_005015</name>
</gene>
<keyword evidence="1" id="KW-0812">Transmembrane</keyword>
<keyword evidence="1" id="KW-1133">Transmembrane helix</keyword>
<keyword evidence="3" id="KW-1185">Reference proteome</keyword>
<reference evidence="2 3" key="1">
    <citation type="submission" date="2020-08" db="EMBL/GenBank/DDBJ databases">
        <title>Genomic Encyclopedia of Type Strains, Phase III (KMG-III): the genomes of soil and plant-associated and newly described type strains.</title>
        <authorList>
            <person name="Whitman W."/>
        </authorList>
    </citation>
    <scope>NUCLEOTIDE SEQUENCE [LARGE SCALE GENOMIC DNA]</scope>
    <source>
        <strain evidence="2 3">CECT 8075</strain>
    </source>
</reference>
<evidence type="ECO:0000313" key="3">
    <source>
        <dbReference type="Proteomes" id="UP000536179"/>
    </source>
</evidence>
<dbReference type="Proteomes" id="UP000536179">
    <property type="component" value="Unassembled WGS sequence"/>
</dbReference>
<dbReference type="AlphaFoldDB" id="A0A7W5E4G1"/>
<comment type="caution">
    <text evidence="2">The sequence shown here is derived from an EMBL/GenBank/DDBJ whole genome shotgun (WGS) entry which is preliminary data.</text>
</comment>
<feature type="transmembrane region" description="Helical" evidence="1">
    <location>
        <begin position="6"/>
        <end position="25"/>
    </location>
</feature>
<evidence type="ECO:0000313" key="2">
    <source>
        <dbReference type="EMBL" id="MBB3209177.1"/>
    </source>
</evidence>
<name>A0A7W5E4G1_9BACT</name>
<accession>A0A7W5E4G1</accession>
<dbReference type="RefSeq" id="WP_261363953.1">
    <property type="nucleotide sequence ID" value="NZ_JACHXU010000021.1"/>
</dbReference>
<organism evidence="2 3">
    <name type="scientific">Aporhodopirellula rubra</name>
    <dbReference type="NCBI Taxonomy" id="980271"/>
    <lineage>
        <taxon>Bacteria</taxon>
        <taxon>Pseudomonadati</taxon>
        <taxon>Planctomycetota</taxon>
        <taxon>Planctomycetia</taxon>
        <taxon>Pirellulales</taxon>
        <taxon>Pirellulaceae</taxon>
        <taxon>Aporhodopirellula</taxon>
    </lineage>
</organism>
<keyword evidence="1" id="KW-0472">Membrane</keyword>
<evidence type="ECO:0000256" key="1">
    <source>
        <dbReference type="SAM" id="Phobius"/>
    </source>
</evidence>
<dbReference type="EMBL" id="JACHXU010000021">
    <property type="protein sequence ID" value="MBB3209177.1"/>
    <property type="molecule type" value="Genomic_DNA"/>
</dbReference>